<dbReference type="Pfam" id="PF04539">
    <property type="entry name" value="Sigma70_r3"/>
    <property type="match status" value="1"/>
</dbReference>
<keyword evidence="5" id="KW-0804">Transcription</keyword>
<dbReference type="PROSITE" id="PS00715">
    <property type="entry name" value="SIGMA70_1"/>
    <property type="match status" value="1"/>
</dbReference>
<dbReference type="InterPro" id="IPR013325">
    <property type="entry name" value="RNA_pol_sigma_r2"/>
</dbReference>
<dbReference type="Gene3D" id="1.10.10.10">
    <property type="entry name" value="Winged helix-like DNA-binding domain superfamily/Winged helix DNA-binding domain"/>
    <property type="match status" value="1"/>
</dbReference>
<dbReference type="SUPFAM" id="SSF88659">
    <property type="entry name" value="Sigma3 and sigma4 domains of RNA polymerase sigma factors"/>
    <property type="match status" value="2"/>
</dbReference>
<evidence type="ECO:0000256" key="1">
    <source>
        <dbReference type="ARBA" id="ARBA00007788"/>
    </source>
</evidence>
<proteinExistence type="inferred from homology"/>
<dbReference type="InterPro" id="IPR000943">
    <property type="entry name" value="RNA_pol_sigma70"/>
</dbReference>
<feature type="domain" description="RNA polymerase sigma-70" evidence="7">
    <location>
        <begin position="379"/>
        <end position="392"/>
    </location>
</feature>
<keyword evidence="9" id="KW-1185">Reference proteome</keyword>
<dbReference type="PANTHER" id="PTHR30603">
    <property type="entry name" value="RNA POLYMERASE SIGMA FACTOR RPO"/>
    <property type="match status" value="1"/>
</dbReference>
<dbReference type="InterPro" id="IPR013324">
    <property type="entry name" value="RNA_pol_sigma_r3/r4-like"/>
</dbReference>
<evidence type="ECO:0000313" key="9">
    <source>
        <dbReference type="Proteomes" id="UP000824469"/>
    </source>
</evidence>
<keyword evidence="4" id="KW-0238">DNA-binding</keyword>
<reference evidence="8 9" key="1">
    <citation type="journal article" date="2021" name="Nat. Plants">
        <title>The Taxus genome provides insights into paclitaxel biosynthesis.</title>
        <authorList>
            <person name="Xiong X."/>
            <person name="Gou J."/>
            <person name="Liao Q."/>
            <person name="Li Y."/>
            <person name="Zhou Q."/>
            <person name="Bi G."/>
            <person name="Li C."/>
            <person name="Du R."/>
            <person name="Wang X."/>
            <person name="Sun T."/>
            <person name="Guo L."/>
            <person name="Liang H."/>
            <person name="Lu P."/>
            <person name="Wu Y."/>
            <person name="Zhang Z."/>
            <person name="Ro D.K."/>
            <person name="Shang Y."/>
            <person name="Huang S."/>
            <person name="Yan J."/>
        </authorList>
    </citation>
    <scope>NUCLEOTIDE SEQUENCE [LARGE SCALE GENOMIC DNA]</scope>
    <source>
        <strain evidence="8">Ta-2019</strain>
    </source>
</reference>
<dbReference type="InterPro" id="IPR050239">
    <property type="entry name" value="Sigma-70_RNA_pol_init_factors"/>
</dbReference>
<evidence type="ECO:0000256" key="4">
    <source>
        <dbReference type="ARBA" id="ARBA00023125"/>
    </source>
</evidence>
<gene>
    <name evidence="8" type="ORF">KI387_001649</name>
</gene>
<comment type="caution">
    <text evidence="8">The sequence shown here is derived from an EMBL/GenBank/DDBJ whole genome shotgun (WGS) entry which is preliminary data.</text>
</comment>
<feature type="non-terminal residue" evidence="8">
    <location>
        <position position="534"/>
    </location>
</feature>
<feature type="compositionally biased region" description="Polar residues" evidence="6">
    <location>
        <begin position="216"/>
        <end position="231"/>
    </location>
</feature>
<evidence type="ECO:0000256" key="2">
    <source>
        <dbReference type="ARBA" id="ARBA00023015"/>
    </source>
</evidence>
<dbReference type="Pfam" id="PF04542">
    <property type="entry name" value="Sigma70_r2"/>
    <property type="match status" value="1"/>
</dbReference>
<dbReference type="GO" id="GO:0006352">
    <property type="term" value="P:DNA-templated transcription initiation"/>
    <property type="evidence" value="ECO:0007669"/>
    <property type="project" value="InterPro"/>
</dbReference>
<dbReference type="PRINTS" id="PR00046">
    <property type="entry name" value="SIGMA70FCT"/>
</dbReference>
<dbReference type="OMA" id="QIEMTAF"/>
<evidence type="ECO:0000256" key="6">
    <source>
        <dbReference type="SAM" id="MobiDB-lite"/>
    </source>
</evidence>
<protein>
    <recommendedName>
        <fullName evidence="7">RNA polymerase sigma-70 domain-containing protein</fullName>
    </recommendedName>
</protein>
<feature type="region of interest" description="Disordered" evidence="6">
    <location>
        <begin position="205"/>
        <end position="240"/>
    </location>
</feature>
<organism evidence="8 9">
    <name type="scientific">Taxus chinensis</name>
    <name type="common">Chinese yew</name>
    <name type="synonym">Taxus wallichiana var. chinensis</name>
    <dbReference type="NCBI Taxonomy" id="29808"/>
    <lineage>
        <taxon>Eukaryota</taxon>
        <taxon>Viridiplantae</taxon>
        <taxon>Streptophyta</taxon>
        <taxon>Embryophyta</taxon>
        <taxon>Tracheophyta</taxon>
        <taxon>Spermatophyta</taxon>
        <taxon>Pinopsida</taxon>
        <taxon>Pinidae</taxon>
        <taxon>Conifers II</taxon>
        <taxon>Cupressales</taxon>
        <taxon>Taxaceae</taxon>
        <taxon>Taxus</taxon>
    </lineage>
</organism>
<dbReference type="InterPro" id="IPR007624">
    <property type="entry name" value="RNA_pol_sigma70_r3"/>
</dbReference>
<dbReference type="EMBL" id="JAHRHJ020000001">
    <property type="protein sequence ID" value="KAH9329541.1"/>
    <property type="molecule type" value="Genomic_DNA"/>
</dbReference>
<dbReference type="InterPro" id="IPR014284">
    <property type="entry name" value="RNA_pol_sigma-70_dom"/>
</dbReference>
<dbReference type="InterPro" id="IPR036388">
    <property type="entry name" value="WH-like_DNA-bd_sf"/>
</dbReference>
<dbReference type="NCBIfam" id="TIGR02937">
    <property type="entry name" value="sigma70-ECF"/>
    <property type="match status" value="1"/>
</dbReference>
<dbReference type="Proteomes" id="UP000824469">
    <property type="component" value="Unassembled WGS sequence"/>
</dbReference>
<evidence type="ECO:0000259" key="7">
    <source>
        <dbReference type="PROSITE" id="PS00715"/>
    </source>
</evidence>
<keyword evidence="3" id="KW-0731">Sigma factor</keyword>
<sequence length="534" mass="60402">MIIGSAIQQMKRDLLDDVFDMLSKASFEAGSLAYLFDLVAKLPHVSCSETCTISTTTVIPSSSENFQIFAAKAYSSVLAAEESLSCKTEVISLQQKVIVDATMVRAMLLKSEEAGTSAATEESVALAKTAVNAAKDAAATWEEIQSLPQTKCLSNEDFLRHKRDRLAQMEMHEIIELFNDTEPAEWDSGAQCKLIRETYFTHHPQHERECPHLSKSKVNSMQSSQNKDGQTARSRRKLRARTRRARILEKTAAICRETLSVASTKISMNNIATSVDFSDPLYLDSQMATTSYLNDREAKLCEGLKDLAKLEKIRARVEIKIGQKPTLEQWAEAVDLDRGTLHRKLLAGKYCRDQIVKGAIRLVVSIARMYRGRGISLPDLIQDGCIGLIRGAEKYDYKRGFKFSTYVYWWIRQAITDAITKRSRTIRLPGYLIDTFFRIRATKMHLYQKFGRPPSDEEIAHLLDLPISRIRFVKRCSKFPRSINQQIAQDNDNTLGELIADPGVKSPETAVTRRLLQQDIDKLLETLQPREKEV</sequence>
<keyword evidence="2" id="KW-0805">Transcription regulation</keyword>
<evidence type="ECO:0000313" key="8">
    <source>
        <dbReference type="EMBL" id="KAH9329541.1"/>
    </source>
</evidence>
<dbReference type="GO" id="GO:0003677">
    <property type="term" value="F:DNA binding"/>
    <property type="evidence" value="ECO:0007669"/>
    <property type="project" value="UniProtKB-KW"/>
</dbReference>
<evidence type="ECO:0000256" key="3">
    <source>
        <dbReference type="ARBA" id="ARBA00023082"/>
    </source>
</evidence>
<dbReference type="Gene3D" id="1.10.601.10">
    <property type="entry name" value="RNA Polymerase Primary Sigma Factor"/>
    <property type="match status" value="1"/>
</dbReference>
<dbReference type="InterPro" id="IPR007627">
    <property type="entry name" value="RNA_pol_sigma70_r2"/>
</dbReference>
<evidence type="ECO:0000256" key="5">
    <source>
        <dbReference type="ARBA" id="ARBA00023163"/>
    </source>
</evidence>
<dbReference type="GO" id="GO:0016987">
    <property type="term" value="F:sigma factor activity"/>
    <property type="evidence" value="ECO:0007669"/>
    <property type="project" value="UniProtKB-KW"/>
</dbReference>
<accession>A0AA38LMX5</accession>
<name>A0AA38LMX5_TAXCH</name>
<dbReference type="AlphaFoldDB" id="A0AA38LMX5"/>
<comment type="similarity">
    <text evidence="1">Belongs to the sigma-70 factor family.</text>
</comment>
<dbReference type="SUPFAM" id="SSF88946">
    <property type="entry name" value="Sigma2 domain of RNA polymerase sigma factors"/>
    <property type="match status" value="1"/>
</dbReference>
<dbReference type="PANTHER" id="PTHR30603:SF47">
    <property type="entry name" value="RNA POLYMERASE SIGMA FACTOR SIGD, CHLOROPLASTIC"/>
    <property type="match status" value="1"/>
</dbReference>